<dbReference type="STRING" id="595670.SAMN05421643_13818"/>
<dbReference type="PANTHER" id="PTHR43035:SF1">
    <property type="entry name" value="FATTY ACID REPRESSION MUTANT PROTEIN 2-RELATED"/>
    <property type="match status" value="1"/>
</dbReference>
<evidence type="ECO:0000256" key="1">
    <source>
        <dbReference type="ARBA" id="ARBA00004496"/>
    </source>
</evidence>
<proteinExistence type="predicted"/>
<dbReference type="InterPro" id="IPR033877">
    <property type="entry name" value="Frm2/Hbn1"/>
</dbReference>
<dbReference type="GO" id="GO:0016491">
    <property type="term" value="F:oxidoreductase activity"/>
    <property type="evidence" value="ECO:0007669"/>
    <property type="project" value="UniProtKB-KW"/>
</dbReference>
<dbReference type="Proteomes" id="UP000199035">
    <property type="component" value="Unassembled WGS sequence"/>
</dbReference>
<dbReference type="PANTHER" id="PTHR43035">
    <property type="entry name" value="FATTY ACID REPRESSION MUTANT PROTEIN 2-RELATED"/>
    <property type="match status" value="1"/>
</dbReference>
<feature type="domain" description="Nitroreductase" evidence="4">
    <location>
        <begin position="38"/>
        <end position="206"/>
    </location>
</feature>
<dbReference type="AlphaFoldDB" id="A0A1H3N8F3"/>
<dbReference type="GO" id="GO:0005737">
    <property type="term" value="C:cytoplasm"/>
    <property type="evidence" value="ECO:0007669"/>
    <property type="project" value="UniProtKB-SubCell"/>
</dbReference>
<name>A0A1H3N8F3_9GAMM</name>
<dbReference type="Gene3D" id="3.40.109.10">
    <property type="entry name" value="NADH Oxidase"/>
    <property type="match status" value="1"/>
</dbReference>
<dbReference type="InterPro" id="IPR000415">
    <property type="entry name" value="Nitroreductase-like"/>
</dbReference>
<sequence>MALLEKIGHVLTSDITKDFKLKKKVAEEIHELTFVDHLKKRRSIHVLGKKVHFSQAYLAELIQEAVRSCPSALNSQSSRIVVLFGDSHAKFWEIVKEVQRKIIAVHVFAGTEMKIDQYAAGFGTVLFYEDQRTIQQLQKQIPFNSECFPIWSEQTSGMAQYAVWTALADSGVGACLQHYNPSIDSAVAQYLSIESSWLLRAQLVFGSIEREADEKIDPQDSDRFKIFV</sequence>
<evidence type="ECO:0000256" key="3">
    <source>
        <dbReference type="ARBA" id="ARBA00023002"/>
    </source>
</evidence>
<dbReference type="EMBL" id="FNPK01000038">
    <property type="protein sequence ID" value="SDY84755.1"/>
    <property type="molecule type" value="Genomic_DNA"/>
</dbReference>
<dbReference type="SUPFAM" id="SSF55469">
    <property type="entry name" value="FMN-dependent nitroreductase-like"/>
    <property type="match status" value="1"/>
</dbReference>
<reference evidence="6" key="1">
    <citation type="submission" date="2016-10" db="EMBL/GenBank/DDBJ databases">
        <authorList>
            <person name="Varghese N."/>
            <person name="Submissions S."/>
        </authorList>
    </citation>
    <scope>NUCLEOTIDE SEQUENCE [LARGE SCALE GENOMIC DNA]</scope>
    <source>
        <strain evidence="6">ANC 5109</strain>
    </source>
</reference>
<organism evidence="5 6">
    <name type="scientific">Acinetobacter kyonggiensis</name>
    <dbReference type="NCBI Taxonomy" id="595670"/>
    <lineage>
        <taxon>Bacteria</taxon>
        <taxon>Pseudomonadati</taxon>
        <taxon>Pseudomonadota</taxon>
        <taxon>Gammaproteobacteria</taxon>
        <taxon>Moraxellales</taxon>
        <taxon>Moraxellaceae</taxon>
        <taxon>Acinetobacter</taxon>
    </lineage>
</organism>
<dbReference type="FunFam" id="3.40.109.10:FF:000001">
    <property type="entry name" value="Nitroreductase family"/>
    <property type="match status" value="1"/>
</dbReference>
<dbReference type="GO" id="GO:0034599">
    <property type="term" value="P:cellular response to oxidative stress"/>
    <property type="evidence" value="ECO:0007669"/>
    <property type="project" value="InterPro"/>
</dbReference>
<evidence type="ECO:0000313" key="5">
    <source>
        <dbReference type="EMBL" id="SDY84755.1"/>
    </source>
</evidence>
<evidence type="ECO:0000259" key="4">
    <source>
        <dbReference type="Pfam" id="PF00881"/>
    </source>
</evidence>
<keyword evidence="6" id="KW-1185">Reference proteome</keyword>
<keyword evidence="3" id="KW-0560">Oxidoreductase</keyword>
<dbReference type="CDD" id="cd02140">
    <property type="entry name" value="Frm2-like"/>
    <property type="match status" value="1"/>
</dbReference>
<dbReference type="Pfam" id="PF00881">
    <property type="entry name" value="Nitroreductase"/>
    <property type="match status" value="1"/>
</dbReference>
<dbReference type="InterPro" id="IPR029479">
    <property type="entry name" value="Nitroreductase"/>
</dbReference>
<evidence type="ECO:0000313" key="6">
    <source>
        <dbReference type="Proteomes" id="UP000199035"/>
    </source>
</evidence>
<protein>
    <recommendedName>
        <fullName evidence="4">Nitroreductase domain-containing protein</fullName>
    </recommendedName>
</protein>
<accession>A0A1H3N8F3</accession>
<comment type="subcellular location">
    <subcellularLocation>
        <location evidence="1">Cytoplasm</location>
    </subcellularLocation>
</comment>
<evidence type="ECO:0000256" key="2">
    <source>
        <dbReference type="ARBA" id="ARBA00022490"/>
    </source>
</evidence>
<dbReference type="RefSeq" id="WP_092692721.1">
    <property type="nucleotide sequence ID" value="NZ_FNPK01000038.1"/>
</dbReference>
<keyword evidence="2" id="KW-0963">Cytoplasm</keyword>
<gene>
    <name evidence="5" type="ORF">SAMN05421643_13818</name>
</gene>